<protein>
    <submittedName>
        <fullName evidence="2">Uncharacterized protein</fullName>
    </submittedName>
</protein>
<evidence type="ECO:0000256" key="1">
    <source>
        <dbReference type="SAM" id="Coils"/>
    </source>
</evidence>
<dbReference type="AlphaFoldDB" id="A0A0F9TAK1"/>
<organism evidence="2">
    <name type="scientific">marine sediment metagenome</name>
    <dbReference type="NCBI Taxonomy" id="412755"/>
    <lineage>
        <taxon>unclassified sequences</taxon>
        <taxon>metagenomes</taxon>
        <taxon>ecological metagenomes</taxon>
    </lineage>
</organism>
<proteinExistence type="predicted"/>
<feature type="coiled-coil region" evidence="1">
    <location>
        <begin position="54"/>
        <end position="105"/>
    </location>
</feature>
<keyword evidence="1" id="KW-0175">Coiled coil</keyword>
<accession>A0A0F9TAK1</accession>
<reference evidence="2" key="1">
    <citation type="journal article" date="2015" name="Nature">
        <title>Complex archaea that bridge the gap between prokaryotes and eukaryotes.</title>
        <authorList>
            <person name="Spang A."/>
            <person name="Saw J.H."/>
            <person name="Jorgensen S.L."/>
            <person name="Zaremba-Niedzwiedzka K."/>
            <person name="Martijn J."/>
            <person name="Lind A.E."/>
            <person name="van Eijk R."/>
            <person name="Schleper C."/>
            <person name="Guy L."/>
            <person name="Ettema T.J."/>
        </authorList>
    </citation>
    <scope>NUCLEOTIDE SEQUENCE</scope>
</reference>
<comment type="caution">
    <text evidence="2">The sequence shown here is derived from an EMBL/GenBank/DDBJ whole genome shotgun (WGS) entry which is preliminary data.</text>
</comment>
<dbReference type="Pfam" id="PF11932">
    <property type="entry name" value="DUF3450"/>
    <property type="match status" value="1"/>
</dbReference>
<gene>
    <name evidence="2" type="ORF">LCGC14_0677600</name>
</gene>
<name>A0A0F9TAK1_9ZZZZ</name>
<dbReference type="EMBL" id="LAZR01001355">
    <property type="protein sequence ID" value="KKN45971.1"/>
    <property type="molecule type" value="Genomic_DNA"/>
</dbReference>
<dbReference type="InterPro" id="IPR016866">
    <property type="entry name" value="UCP028069"/>
</dbReference>
<sequence length="180" mass="20726">MQKYKWIGRHWLVASLLTAIPLISQSGSLENAIDSQVKTDVSAQQSQKKIDGLADETTQLLDEYRETLRQTESLRTYNDQLDKIVSSQQKELESITDQLRNIESTQRDIVPLMLKMIDTMVQFVALDLPFLPKERQARIVQLQSLMERADVSSLKNIVEFLKLIKLKQNMVVPLKLIVMI</sequence>
<evidence type="ECO:0000313" key="2">
    <source>
        <dbReference type="EMBL" id="KKN45971.1"/>
    </source>
</evidence>